<evidence type="ECO:0000256" key="4">
    <source>
        <dbReference type="PIRNR" id="PIRNR037235"/>
    </source>
</evidence>
<evidence type="ECO:0000259" key="6">
    <source>
        <dbReference type="PROSITE" id="PS50042"/>
    </source>
</evidence>
<keyword evidence="8" id="KW-1185">Reference proteome</keyword>
<name>A0A9P6VRX6_9HELO</name>
<gene>
    <name evidence="7" type="ORF">D0Z07_0673</name>
</gene>
<dbReference type="PANTHER" id="PTHR16166:SF93">
    <property type="entry name" value="INTERMEMBRANE LIPID TRANSFER PROTEIN VPS13"/>
    <property type="match status" value="1"/>
</dbReference>
<evidence type="ECO:0000256" key="5">
    <source>
        <dbReference type="SAM" id="MobiDB-lite"/>
    </source>
</evidence>
<comment type="function">
    <text evidence="4">Mediates the transfer of lipids between membranes at organelle contact sites. May play a role in mitochondrial lipid homeostasis.</text>
</comment>
<dbReference type="EMBL" id="VNKQ01000002">
    <property type="protein sequence ID" value="KAG0652474.1"/>
    <property type="molecule type" value="Genomic_DNA"/>
</dbReference>
<keyword evidence="2 4" id="KW-0813">Transport</keyword>
<proteinExistence type="inferred from homology"/>
<dbReference type="GO" id="GO:0005794">
    <property type="term" value="C:Golgi apparatus"/>
    <property type="evidence" value="ECO:0007669"/>
    <property type="project" value="UniProtKB-UniRule"/>
</dbReference>
<evidence type="ECO:0000256" key="3">
    <source>
        <dbReference type="ARBA" id="ARBA00023055"/>
    </source>
</evidence>
<dbReference type="InterPro" id="IPR056748">
    <property type="entry name" value="VPS13-like_C"/>
</dbReference>
<accession>A0A9P6VRX6</accession>
<dbReference type="InterPro" id="IPR026847">
    <property type="entry name" value="VPS13"/>
</dbReference>
<dbReference type="OrthoDB" id="428159at2759"/>
<dbReference type="InterPro" id="IPR017148">
    <property type="entry name" value="VPS13_fungi"/>
</dbReference>
<dbReference type="PIRSF" id="PIRSF037235">
    <property type="entry name" value="VPS13_fungi"/>
    <property type="match status" value="1"/>
</dbReference>
<feature type="compositionally biased region" description="Polar residues" evidence="5">
    <location>
        <begin position="1602"/>
        <end position="1624"/>
    </location>
</feature>
<dbReference type="GO" id="GO:0045053">
    <property type="term" value="P:protein retention in Golgi apparatus"/>
    <property type="evidence" value="ECO:0007669"/>
    <property type="project" value="UniProtKB-UniRule"/>
</dbReference>
<dbReference type="InterPro" id="IPR056747">
    <property type="entry name" value="VPS13-like_M"/>
</dbReference>
<feature type="compositionally biased region" description="Basic and acidic residues" evidence="5">
    <location>
        <begin position="1071"/>
        <end position="1084"/>
    </location>
</feature>
<feature type="compositionally biased region" description="Basic and acidic residues" evidence="5">
    <location>
        <begin position="1398"/>
        <end position="1408"/>
    </location>
</feature>
<feature type="compositionally biased region" description="Acidic residues" evidence="5">
    <location>
        <begin position="1582"/>
        <end position="1593"/>
    </location>
</feature>
<dbReference type="Pfam" id="PF25036">
    <property type="entry name" value="VPS13_VAB"/>
    <property type="match status" value="1"/>
</dbReference>
<evidence type="ECO:0000256" key="2">
    <source>
        <dbReference type="ARBA" id="ARBA00022448"/>
    </source>
</evidence>
<feature type="region of interest" description="Disordered" evidence="5">
    <location>
        <begin position="1389"/>
        <end position="1423"/>
    </location>
</feature>
<evidence type="ECO:0000313" key="8">
    <source>
        <dbReference type="Proteomes" id="UP000785200"/>
    </source>
</evidence>
<feature type="region of interest" description="Disordered" evidence="5">
    <location>
        <begin position="1064"/>
        <end position="1089"/>
    </location>
</feature>
<protein>
    <recommendedName>
        <fullName evidence="4">Vacuolar protein sorting-associated protein</fullName>
    </recommendedName>
</protein>
<feature type="region of interest" description="Disordered" evidence="5">
    <location>
        <begin position="834"/>
        <end position="874"/>
    </location>
</feature>
<feature type="region of interest" description="Disordered" evidence="5">
    <location>
        <begin position="1726"/>
        <end position="1785"/>
    </location>
</feature>
<keyword evidence="3 4" id="KW-0445">Lipid transport</keyword>
<sequence length="3191" mass="357890">MLEGLVASLLNRFLGMYIRNFDPKQLNVGIWSGDVKLRDLELRREALDQLKLPINVVEGHLGQLTLKIPWSNLRGSPVQIFIEDVFVLAAPKEDAEYDEEEEERRKQAVKIEKLDSAEMLKDRNQEGMSQEEQKKNESFTDSLVTKIVDNLQITVKNIHVRYEDSISAPGHSFALGVTLEEFSAVSTDGEWKPTYIQDSKGPTHKLATLGALAVYWNTDTQLLGTGREAEVPDATVVSHNEMLEKFKQMIVRTDDPDTANHQFILKPVTGQAKIEIDKSGKTDRPHLKAGLIFDEIGLVLDDDQYRDALMMVDLFHYFIRHQEYKKLQPKGVTPKEDPKAWLKFAGNAILSKIHDRNRRWSWDFFKERRDDRVRYIELFKKKKKVPDQLTADETTEFDELEWKLNYEDMRFWRSLARNQLKKENIGVKKSETAKPKQGWVAWAWGSKPKEEEVDPETTMSEEQRKELYDAIDWDEKTALAEAVDEPKETIKMQIDASLNTGSFTLKRDPHDKVVEVLSLYFDSFRAKFLQRPDSFLADVSLGGLRVNDGTTPESLFPQIVRVKDAPDTPALKLQLDGASDSSEAELRDPFFQFQFEKNPLDGASDLALTGKLKPLEIIWNPHFLVGIIQFFKPPERHMESVSALMESAGATVEGFRQQTRAGLEFALEEHKTLNAKLDLQAPLIIVPENITSKKTMCLILDAGHISVNSELVDKDTLKDVQSKQRQAYTDDDYKRLESLMYDKFLVKLSSTQVLIGPSIEETKNQLAERDDSQSMHIVEKINVDFVVQTSIIPKAPNLTKVRISGHLPILHVSASDKKYKTLMKIIDVAIPHLDEDDPKEVPAPGNNGTAVSRPRTQSTVSGKSVTKRDRPQSASFQFATQEAVILQNDSDDEDDDAEFQDAPNVTANEDLKVQQRNFELKFEVDRLQGSLFRSDPEGRKPDQLLVELVAENFGFNLVIRPFDLVIETSLESMVMDDYVENPSAEFKSIISSGDVDADSDDRKDLISVKLVKVNRDSPELMPKYEGVELNIDVDISTINLIVTRKTLLTLLDFILVTFANDNSEVPSDTPSDDHLIDSESRDVPDIQNPKPADAGSIRIKVNLKSIRLILNNDGIRLATLSLNSADVGIFILGKALRIGAKLGDLSLLDDINQGASPDSNLRKLITIQGDDLADFRYETFDSESGEGYPGYDSSIFLRAGSIRLNFLEEPFRKIIDFLVKFGKMQAIFNAARQAAADQASQIQNAGRVKFDINIKTPIVVFPRVMVAGHPKRDLITAYLGEIYAENKFVPLDDSKDAPVAMKLSAGIRNVRLTSDFYFSDDQSEELELIDKVDIGFQITYAEHVEGHKRPDMEIEGNMTDFNLRITQTQLKFLLELAKSVPAAFAVNPDEGEQQAIEEVSRDTREKAKAIAPKPSKEEESDNNALVDLGPELGVDSSSWSKLDLAFHIHTIGLELILAKEDEPVGDLEAASLSKFSLDDTKLKLRMMTDGSLESELLIQSFTIQDSRTRETNKFRKIMTSSNKDVQQFMASVTISGGAERNLIAIVAVDSPRVIFALDYLFAVQAFVTGGLAVDEPLIPEDDESVAESGDNSDVDSLRNDTSKPTLSQSRTLVTTDSSDPAQSESSAMSIAFRLRSHCNGTKEILISQQHALTLQVSRMGMFLCRMDRFEDTRLRILDDFSLQMSLDSSQANATSIHIDIEPLVLRLSLRDILLALQIISKASELSGRDDDEKPNASSEKAKHLRTGSGSLKRRSASGKHGSTVAKKTRATTVAPGRLNNQGSQKPVIRKHEELTATLDGFRVILIGDLHELPIFDLSIKSFTTTANDWTSNLKADTSIDMFVNVFNFSKSAWEPLIEPWQLGLQVAKDTNPDSMSIDLTSKKMLELTVTSTTIALASKSAQFLTQEEDVLSKPRGADAPYRIRNYTGFEVNVWADIPGEENPMAAKLEDGEEAPWRFEDWEKMRENLSPENNDCIVGIRLEGSGFDSVNKIPVNREGEAIYSLRPRKDQILHRLLVEVTLGSDNVKEITFRSPLLVENKTQIPVELGVFDAQEGHLLKIEKIAPGESRPAPVGAAFVKQLLVRPDQGFGYAWSNESLWWRDLLKRPTRTMTCNGESDKQSPSFYFQMNANFDRTNPLTSIYPYMRISLSAPIELENLLPYDFKYRIYDKNTKKDWTNFLRKGGLSPVHVVELSHLLLMSIDMQDTLFKASEFAIINSNNQEDFRKENTLVCKDNEGLSLNLRLHYFKIPNSGGAFRVTVYSPYVILNKTGLPINIKAKSLLQQAKTAAGQGLQTDSADTERRKALPYMFAYGQDDQRNRAILRIGESSWSKPQSFDAIGSTVDVVLPSANKSTEIHVGITVEPGEGKYKMTKVVTLAPRFVVKNQMNEEINVREPGSSDLFTLKPKDLQPLHFLQKTAVKQLSLCFPGVNNQWSSPFNISDLGTTHVKLAKADQRQKLMRIEVLMENATIFLHLSLETKNWPFSMRNESDTEFMFFQSNPNIDDENEEDRSGWRPIRYRLPPRSIMPYAWDYPAARMKELIINSNGKERHIKLAEIGNLIPMKIPAARDSREQKIIDLNVAADGPTQTLILSNYKASKSLYKQNSRSASTTSVAGGFEVKDQDTGVTFRAQLKLAGIGISLINAQLRELAYITFRDILLKYSESPLFQTVIASIKWVQIDNQLYGGIFPMILYPSVVPKNTKETESHPSVHVMVTRVKDDSYGVLYIKYATLLLQQMTLEIDEDFVYALLEFSKVPGASWSETHEGVLCDASLDIPEPSQQQSGQDIYFELLNIQPMQLDLSFVRTERVNVEDKTSSRNPLMYFLNVLTMAIGNINDAPVKMNALMLENARVSAAVLVQNISNHYSQEALYQVHKILGSADFLGNPVGLFNNISSGVADIFYEPYQGFIMSDRPEQLGIGIAKGATSFVKKSVFGVSDSFSKVTGSIAKGLAEATMDKQFQDRRRMTRSRNRPKHALYGVTAGANSLATSLASGIGGLARKPLEGAEQEGALGFFKGVGKGVLGLATKPAIGVFDLASNVSEGIRNTTTVFDADGLDRVRLTRFVGTDGIVRPYSQREALGQFWLKQLDEGKYFNEQYLAHLELPREDVVVMLTYARIMLIKSKKLTSEWDVPLKDIQTISKERTGLSLSLRGGTNGPFIPVAEESSRNFLYKNIGVAVGEFNKKYKATE</sequence>
<dbReference type="GO" id="GO:0045324">
    <property type="term" value="P:late endosome to vacuole transport"/>
    <property type="evidence" value="ECO:0007669"/>
    <property type="project" value="UniProtKB-UniRule"/>
</dbReference>
<dbReference type="InterPro" id="IPR009543">
    <property type="entry name" value="VPS13_VAB"/>
</dbReference>
<dbReference type="Proteomes" id="UP000785200">
    <property type="component" value="Unassembled WGS sequence"/>
</dbReference>
<dbReference type="GO" id="GO:0006869">
    <property type="term" value="P:lipid transport"/>
    <property type="evidence" value="ECO:0007669"/>
    <property type="project" value="UniProtKB-KW"/>
</dbReference>
<feature type="domain" description="Cyclic nucleotide-binding" evidence="6">
    <location>
        <begin position="3065"/>
        <end position="3127"/>
    </location>
</feature>
<dbReference type="GO" id="GO:0006623">
    <property type="term" value="P:protein targeting to vacuole"/>
    <property type="evidence" value="ECO:0007669"/>
    <property type="project" value="TreeGrafter"/>
</dbReference>
<evidence type="ECO:0000256" key="1">
    <source>
        <dbReference type="ARBA" id="ARBA00006545"/>
    </source>
</evidence>
<dbReference type="InterPro" id="IPR026854">
    <property type="entry name" value="VPS13_N"/>
</dbReference>
<comment type="caution">
    <text evidence="7">The sequence shown here is derived from an EMBL/GenBank/DDBJ whole genome shotgun (WGS) entry which is preliminary data.</text>
</comment>
<comment type="similarity">
    <text evidence="1 4">Belongs to the VPS13 family.</text>
</comment>
<feature type="region of interest" description="Disordered" evidence="5">
    <location>
        <begin position="1582"/>
        <end position="1624"/>
    </location>
</feature>
<dbReference type="GO" id="GO:0007005">
    <property type="term" value="P:mitochondrion organization"/>
    <property type="evidence" value="ECO:0007669"/>
    <property type="project" value="TreeGrafter"/>
</dbReference>
<dbReference type="InterPro" id="IPR000595">
    <property type="entry name" value="cNMP-bd_dom"/>
</dbReference>
<organism evidence="7 8">
    <name type="scientific">Hyphodiscus hymeniophilus</name>
    <dbReference type="NCBI Taxonomy" id="353542"/>
    <lineage>
        <taxon>Eukaryota</taxon>
        <taxon>Fungi</taxon>
        <taxon>Dikarya</taxon>
        <taxon>Ascomycota</taxon>
        <taxon>Pezizomycotina</taxon>
        <taxon>Leotiomycetes</taxon>
        <taxon>Helotiales</taxon>
        <taxon>Hyphodiscaceae</taxon>
        <taxon>Hyphodiscus</taxon>
    </lineage>
</organism>
<feature type="compositionally biased region" description="Polar residues" evidence="5">
    <location>
        <begin position="846"/>
        <end position="864"/>
    </location>
</feature>
<dbReference type="Pfam" id="PF25037">
    <property type="entry name" value="VPS13_C"/>
    <property type="match status" value="1"/>
</dbReference>
<dbReference type="PROSITE" id="PS50042">
    <property type="entry name" value="CNMP_BINDING_3"/>
    <property type="match status" value="1"/>
</dbReference>
<keyword evidence="4" id="KW-0333">Golgi apparatus</keyword>
<dbReference type="PANTHER" id="PTHR16166">
    <property type="entry name" value="VACUOLAR PROTEIN SORTING-ASSOCIATED PROTEIN VPS13"/>
    <property type="match status" value="1"/>
</dbReference>
<evidence type="ECO:0000313" key="7">
    <source>
        <dbReference type="EMBL" id="KAG0652474.1"/>
    </source>
</evidence>
<reference evidence="7" key="1">
    <citation type="submission" date="2019-07" db="EMBL/GenBank/DDBJ databases">
        <title>Hyphodiscus hymeniophilus genome sequencing and assembly.</title>
        <authorList>
            <person name="Kramer G."/>
            <person name="Nodwell J."/>
        </authorList>
    </citation>
    <scope>NUCLEOTIDE SEQUENCE</scope>
    <source>
        <strain evidence="7">ATCC 34498</strain>
    </source>
</reference>
<dbReference type="Pfam" id="PF25033">
    <property type="entry name" value="VPS13_M"/>
    <property type="match status" value="1"/>
</dbReference>
<dbReference type="Pfam" id="PF12624">
    <property type="entry name" value="VPS13_N"/>
    <property type="match status" value="1"/>
</dbReference>